<comment type="caution">
    <text evidence="12">The sequence shown here is derived from an EMBL/GenBank/DDBJ whole genome shotgun (WGS) entry which is preliminary data.</text>
</comment>
<organism evidence="12 13">
    <name type="scientific">Gammaproteobacteria bacterium LSUCC0057</name>
    <dbReference type="NCBI Taxonomy" id="2559237"/>
    <lineage>
        <taxon>Bacteria</taxon>
        <taxon>Pseudomonadati</taxon>
        <taxon>Pseudomonadota</taxon>
        <taxon>Gammaproteobacteria</taxon>
        <taxon>Cellvibrionales</taxon>
        <taxon>Porticoccaceae</taxon>
        <taxon>SAR92 clade</taxon>
    </lineage>
</organism>
<proteinExistence type="inferred from homology"/>
<dbReference type="Gene3D" id="3.40.50.300">
    <property type="entry name" value="P-loop containing nucleotide triphosphate hydrolases"/>
    <property type="match status" value="1"/>
</dbReference>
<dbReference type="Pfam" id="PF06144">
    <property type="entry name" value="DNA_pol3_delta"/>
    <property type="match status" value="1"/>
</dbReference>
<dbReference type="AlphaFoldDB" id="A0A4Y8UHJ4"/>
<dbReference type="SUPFAM" id="SSF48019">
    <property type="entry name" value="post-AAA+ oligomerization domain-like"/>
    <property type="match status" value="1"/>
</dbReference>
<dbReference type="InterPro" id="IPR027417">
    <property type="entry name" value="P-loop_NTPase"/>
</dbReference>
<dbReference type="InterPro" id="IPR008921">
    <property type="entry name" value="DNA_pol3_clamp-load_cplx_C"/>
</dbReference>
<dbReference type="GO" id="GO:0006261">
    <property type="term" value="P:DNA-templated DNA replication"/>
    <property type="evidence" value="ECO:0007669"/>
    <property type="project" value="TreeGrafter"/>
</dbReference>
<evidence type="ECO:0000256" key="6">
    <source>
        <dbReference type="ARBA" id="ARBA00022932"/>
    </source>
</evidence>
<evidence type="ECO:0000256" key="3">
    <source>
        <dbReference type="ARBA" id="ARBA00022679"/>
    </source>
</evidence>
<evidence type="ECO:0000313" key="12">
    <source>
        <dbReference type="EMBL" id="TFH67267.1"/>
    </source>
</evidence>
<evidence type="ECO:0000256" key="9">
    <source>
        <dbReference type="NCBIfam" id="TIGR01128"/>
    </source>
</evidence>
<feature type="domain" description="DNA polymerase III delta N-terminal" evidence="10">
    <location>
        <begin position="20"/>
        <end position="134"/>
    </location>
</feature>
<dbReference type="EC" id="2.7.7.7" evidence="1 9"/>
<dbReference type="GO" id="GO:0009360">
    <property type="term" value="C:DNA polymerase III complex"/>
    <property type="evidence" value="ECO:0007669"/>
    <property type="project" value="UniProtKB-UniRule"/>
</dbReference>
<dbReference type="PANTHER" id="PTHR34388">
    <property type="entry name" value="DNA POLYMERASE III SUBUNIT DELTA"/>
    <property type="match status" value="1"/>
</dbReference>
<keyword evidence="5" id="KW-0235">DNA replication</keyword>
<dbReference type="InterPro" id="IPR048466">
    <property type="entry name" value="DNA_pol3_delta-like_C"/>
</dbReference>
<dbReference type="SUPFAM" id="SSF52540">
    <property type="entry name" value="P-loop containing nucleoside triphosphate hydrolases"/>
    <property type="match status" value="1"/>
</dbReference>
<dbReference type="Proteomes" id="UP000298133">
    <property type="component" value="Unassembled WGS sequence"/>
</dbReference>
<evidence type="ECO:0000256" key="5">
    <source>
        <dbReference type="ARBA" id="ARBA00022705"/>
    </source>
</evidence>
<dbReference type="PANTHER" id="PTHR34388:SF1">
    <property type="entry name" value="DNA POLYMERASE III SUBUNIT DELTA"/>
    <property type="match status" value="1"/>
</dbReference>
<dbReference type="Gene3D" id="1.20.272.10">
    <property type="match status" value="1"/>
</dbReference>
<evidence type="ECO:0000256" key="7">
    <source>
        <dbReference type="ARBA" id="ARBA00034754"/>
    </source>
</evidence>
<comment type="catalytic activity">
    <reaction evidence="8">
        <text>DNA(n) + a 2'-deoxyribonucleoside 5'-triphosphate = DNA(n+1) + diphosphate</text>
        <dbReference type="Rhea" id="RHEA:22508"/>
        <dbReference type="Rhea" id="RHEA-COMP:17339"/>
        <dbReference type="Rhea" id="RHEA-COMP:17340"/>
        <dbReference type="ChEBI" id="CHEBI:33019"/>
        <dbReference type="ChEBI" id="CHEBI:61560"/>
        <dbReference type="ChEBI" id="CHEBI:173112"/>
        <dbReference type="EC" id="2.7.7.7"/>
    </reaction>
</comment>
<dbReference type="InterPro" id="IPR010372">
    <property type="entry name" value="DNA_pol3_delta_N"/>
</dbReference>
<reference evidence="12 13" key="1">
    <citation type="submission" date="2019-03" db="EMBL/GenBank/DDBJ databases">
        <title>Draft genome of Gammaproteobacteria bacterium LSUCC0057, a member of the SAR92 clade.</title>
        <authorList>
            <person name="Lanclos V.C."/>
            <person name="Doiron C."/>
            <person name="Henson M.W."/>
            <person name="Thrash J.C."/>
        </authorList>
    </citation>
    <scope>NUCLEOTIDE SEQUENCE [LARGE SCALE GENOMIC DNA]</scope>
    <source>
        <strain evidence="12 13">LSUCC0057</strain>
    </source>
</reference>
<sequence>MKIYADKLAATLRGQLLPAYLVSGDEPLLVQEAADAVRSAARGADYSQRELFHCDAGFSWETLYHEASALSLFANRKIIELRLTGKPSDKGEAITELLARPNPDQLLLVVAGKLDKSQLNAGWVKAIDAVGAVVQAPAVTAAQLPRFIQQRLKQAGVSVNEEAAALLAERVEGNLLAAVQEIEKLKLLANDGHIDAQTLSNVVADSARYNTWEFIDRMLLGDTQAVARSLRGMRAEGVELLPLLWAIGRDLRSLAQAAELTERGMASEAALSKVGVWSSRMAPMKRALQRNRPAQLRMYLHQLAAIDRAAKGIRHSDGWQELLTLTLALAGTAPLTPATIKTELS</sequence>
<evidence type="ECO:0000256" key="4">
    <source>
        <dbReference type="ARBA" id="ARBA00022695"/>
    </source>
</evidence>
<dbReference type="EMBL" id="SPIA01000004">
    <property type="protein sequence ID" value="TFH67267.1"/>
    <property type="molecule type" value="Genomic_DNA"/>
</dbReference>
<protein>
    <recommendedName>
        <fullName evidence="2 9">DNA polymerase III subunit delta</fullName>
        <ecNumber evidence="1 9">2.7.7.7</ecNumber>
    </recommendedName>
</protein>
<gene>
    <name evidence="12" type="primary">holA</name>
    <name evidence="12" type="ORF">E3W66_09625</name>
</gene>
<dbReference type="Pfam" id="PF21694">
    <property type="entry name" value="DNA_pol3_delta_C"/>
    <property type="match status" value="1"/>
</dbReference>
<evidence type="ECO:0000313" key="13">
    <source>
        <dbReference type="Proteomes" id="UP000298133"/>
    </source>
</evidence>
<dbReference type="OrthoDB" id="9770982at2"/>
<dbReference type="GO" id="GO:0003677">
    <property type="term" value="F:DNA binding"/>
    <property type="evidence" value="ECO:0007669"/>
    <property type="project" value="InterPro"/>
</dbReference>
<keyword evidence="3 12" id="KW-0808">Transferase</keyword>
<dbReference type="GO" id="GO:0003887">
    <property type="term" value="F:DNA-directed DNA polymerase activity"/>
    <property type="evidence" value="ECO:0007669"/>
    <property type="project" value="UniProtKB-UniRule"/>
</dbReference>
<accession>A0A4Y8UHJ4</accession>
<keyword evidence="13" id="KW-1185">Reference proteome</keyword>
<dbReference type="CDD" id="cd18138">
    <property type="entry name" value="HLD_clamp_pol_III_delta"/>
    <property type="match status" value="1"/>
</dbReference>
<dbReference type="InterPro" id="IPR005790">
    <property type="entry name" value="DNA_polIII_delta"/>
</dbReference>
<evidence type="ECO:0000256" key="2">
    <source>
        <dbReference type="ARBA" id="ARBA00017703"/>
    </source>
</evidence>
<keyword evidence="4 12" id="KW-0548">Nucleotidyltransferase</keyword>
<evidence type="ECO:0000256" key="1">
    <source>
        <dbReference type="ARBA" id="ARBA00012417"/>
    </source>
</evidence>
<comment type="similarity">
    <text evidence="7">Belongs to the DNA polymerase HolA subunit family.</text>
</comment>
<dbReference type="Gene3D" id="1.10.8.60">
    <property type="match status" value="1"/>
</dbReference>
<evidence type="ECO:0000259" key="11">
    <source>
        <dbReference type="Pfam" id="PF21694"/>
    </source>
</evidence>
<feature type="domain" description="DNA polymerase III delta subunit-like C-terminal" evidence="11">
    <location>
        <begin position="210"/>
        <end position="312"/>
    </location>
</feature>
<keyword evidence="6" id="KW-0239">DNA-directed DNA polymerase</keyword>
<evidence type="ECO:0000256" key="8">
    <source>
        <dbReference type="ARBA" id="ARBA00049244"/>
    </source>
</evidence>
<name>A0A4Y8UHJ4_9GAMM</name>
<dbReference type="NCBIfam" id="TIGR01128">
    <property type="entry name" value="holA"/>
    <property type="match status" value="1"/>
</dbReference>
<evidence type="ECO:0000259" key="10">
    <source>
        <dbReference type="Pfam" id="PF06144"/>
    </source>
</evidence>